<dbReference type="InterPro" id="IPR000847">
    <property type="entry name" value="LysR_HTH_N"/>
</dbReference>
<comment type="similarity">
    <text evidence="1">Belongs to the LysR transcriptional regulatory family.</text>
</comment>
<dbReference type="Gene3D" id="1.10.10.10">
    <property type="entry name" value="Winged helix-like DNA-binding domain superfamily/Winged helix DNA-binding domain"/>
    <property type="match status" value="1"/>
</dbReference>
<keyword evidence="2" id="KW-0805">Transcription regulation</keyword>
<dbReference type="InterPro" id="IPR036390">
    <property type="entry name" value="WH_DNA-bd_sf"/>
</dbReference>
<keyword evidence="4" id="KW-0804">Transcription</keyword>
<name>A0A848IMY9_9BURK</name>
<dbReference type="InterPro" id="IPR036388">
    <property type="entry name" value="WH-like_DNA-bd_sf"/>
</dbReference>
<evidence type="ECO:0000256" key="2">
    <source>
        <dbReference type="ARBA" id="ARBA00023015"/>
    </source>
</evidence>
<evidence type="ECO:0000259" key="5">
    <source>
        <dbReference type="PROSITE" id="PS50931"/>
    </source>
</evidence>
<evidence type="ECO:0000256" key="3">
    <source>
        <dbReference type="ARBA" id="ARBA00023125"/>
    </source>
</evidence>
<dbReference type="PANTHER" id="PTHR30126:SF98">
    <property type="entry name" value="HTH-TYPE TRANSCRIPTIONAL ACTIVATOR BAUR"/>
    <property type="match status" value="1"/>
</dbReference>
<dbReference type="SUPFAM" id="SSF53850">
    <property type="entry name" value="Periplasmic binding protein-like II"/>
    <property type="match status" value="1"/>
</dbReference>
<sequence length="303" mass="34104">MSYGPSEIKLIRVYASVVQNQGFAAAQEKLNLSVSAISTYMSQLETLVGVTLCHRGRGGFRLTEKGRLYYAEVQALLDRLDSFESYTSALRDDLGGSLNVGLIDSIVSDPALPLAAVIREFISLHPRVRLSMHVANPYELQVAVTERRMDLAIGTFPTSMNGLVFQELYNEQHWLYCGDQHALYGVEQPSIYEIERQPLVGRGFWHKAEHAHHESSSEVGSAENMEARLLLILSGCFIGYLPEHLAGLWQHRSHLRALAPESFSYQAKFALCIRRDRQRDRHVMAFRDFLSAQFKGNTTTGRG</sequence>
<dbReference type="GO" id="GO:0003700">
    <property type="term" value="F:DNA-binding transcription factor activity"/>
    <property type="evidence" value="ECO:0007669"/>
    <property type="project" value="InterPro"/>
</dbReference>
<gene>
    <name evidence="6" type="ORF">HHL24_38100</name>
</gene>
<comment type="caution">
    <text evidence="6">The sequence shown here is derived from an EMBL/GenBank/DDBJ whole genome shotgun (WGS) entry which is preliminary data.</text>
</comment>
<feature type="domain" description="HTH lysR-type" evidence="5">
    <location>
        <begin position="7"/>
        <end position="63"/>
    </location>
</feature>
<dbReference type="Proteomes" id="UP000544134">
    <property type="component" value="Unassembled WGS sequence"/>
</dbReference>
<dbReference type="GO" id="GO:0000976">
    <property type="term" value="F:transcription cis-regulatory region binding"/>
    <property type="evidence" value="ECO:0007669"/>
    <property type="project" value="TreeGrafter"/>
</dbReference>
<evidence type="ECO:0000256" key="4">
    <source>
        <dbReference type="ARBA" id="ARBA00023163"/>
    </source>
</evidence>
<dbReference type="EMBL" id="JABBGJ010000058">
    <property type="protein sequence ID" value="NMM03672.1"/>
    <property type="molecule type" value="Genomic_DNA"/>
</dbReference>
<dbReference type="PANTHER" id="PTHR30126">
    <property type="entry name" value="HTH-TYPE TRANSCRIPTIONAL REGULATOR"/>
    <property type="match status" value="1"/>
</dbReference>
<proteinExistence type="inferred from homology"/>
<evidence type="ECO:0000313" key="7">
    <source>
        <dbReference type="Proteomes" id="UP000544134"/>
    </source>
</evidence>
<dbReference type="Pfam" id="PF03466">
    <property type="entry name" value="LysR_substrate"/>
    <property type="match status" value="1"/>
</dbReference>
<protein>
    <submittedName>
        <fullName evidence="6">LysR family transcriptional regulator</fullName>
    </submittedName>
</protein>
<dbReference type="InterPro" id="IPR005119">
    <property type="entry name" value="LysR_subst-bd"/>
</dbReference>
<dbReference type="PROSITE" id="PS50931">
    <property type="entry name" value="HTH_LYSR"/>
    <property type="match status" value="1"/>
</dbReference>
<accession>A0A848IMY9</accession>
<dbReference type="CDD" id="cd05466">
    <property type="entry name" value="PBP2_LTTR_substrate"/>
    <property type="match status" value="1"/>
</dbReference>
<reference evidence="6 7" key="1">
    <citation type="submission" date="2020-04" db="EMBL/GenBank/DDBJ databases">
        <title>Paraburkholderia sp. RP-4-7 isolated from soil.</title>
        <authorList>
            <person name="Dahal R.H."/>
        </authorList>
    </citation>
    <scope>NUCLEOTIDE SEQUENCE [LARGE SCALE GENOMIC DNA]</scope>
    <source>
        <strain evidence="6 7">RP-4-7</strain>
    </source>
</reference>
<evidence type="ECO:0000256" key="1">
    <source>
        <dbReference type="ARBA" id="ARBA00009437"/>
    </source>
</evidence>
<organism evidence="6 7">
    <name type="scientific">Paraburkholderia polaris</name>
    <dbReference type="NCBI Taxonomy" id="2728848"/>
    <lineage>
        <taxon>Bacteria</taxon>
        <taxon>Pseudomonadati</taxon>
        <taxon>Pseudomonadota</taxon>
        <taxon>Betaproteobacteria</taxon>
        <taxon>Burkholderiales</taxon>
        <taxon>Burkholderiaceae</taxon>
        <taxon>Paraburkholderia</taxon>
    </lineage>
</organism>
<dbReference type="Pfam" id="PF00126">
    <property type="entry name" value="HTH_1"/>
    <property type="match status" value="1"/>
</dbReference>
<keyword evidence="3" id="KW-0238">DNA-binding</keyword>
<dbReference type="Gene3D" id="3.40.190.10">
    <property type="entry name" value="Periplasmic binding protein-like II"/>
    <property type="match status" value="2"/>
</dbReference>
<dbReference type="AlphaFoldDB" id="A0A848IMY9"/>
<evidence type="ECO:0000313" key="6">
    <source>
        <dbReference type="EMBL" id="NMM03672.1"/>
    </source>
</evidence>
<dbReference type="SUPFAM" id="SSF46785">
    <property type="entry name" value="Winged helix' DNA-binding domain"/>
    <property type="match status" value="1"/>
</dbReference>
<keyword evidence="7" id="KW-1185">Reference proteome</keyword>